<dbReference type="RefSeq" id="WP_144349286.1">
    <property type="nucleotide sequence ID" value="NZ_CP036259.1"/>
</dbReference>
<dbReference type="KEGG" id="sted:SPTER_09710"/>
<dbReference type="InterPro" id="IPR029044">
    <property type="entry name" value="Nucleotide-diphossugar_trans"/>
</dbReference>
<dbReference type="EMBL" id="CP036259">
    <property type="protein sequence ID" value="QDR79681.1"/>
    <property type="molecule type" value="Genomic_DNA"/>
</dbReference>
<dbReference type="OrthoDB" id="285216at2"/>
<dbReference type="NCBIfam" id="NF045665">
    <property type="entry name" value="NTPtran_DVU1551"/>
    <property type="match status" value="1"/>
</dbReference>
<dbReference type="Pfam" id="PF01966">
    <property type="entry name" value="HD"/>
    <property type="match status" value="1"/>
</dbReference>
<dbReference type="PANTHER" id="PTHR43777:SF1">
    <property type="entry name" value="MOLYBDENUM COFACTOR CYTIDYLYLTRANSFERASE"/>
    <property type="match status" value="1"/>
</dbReference>
<dbReference type="SMART" id="SM00471">
    <property type="entry name" value="HDc"/>
    <property type="match status" value="1"/>
</dbReference>
<evidence type="ECO:0000313" key="2">
    <source>
        <dbReference type="EMBL" id="QDR79681.1"/>
    </source>
</evidence>
<sequence length="385" mass="41871">MQRFIQVRAGRENGPGKIVGLVVAAGYSSRMGDFKPLLPLGEKTVIETAVTSLRQGGISDIRVVAGHRAAELRPVLELHQVDIIENLDYAQGMFSSVVTGLKTFAGKADAFLLLPGDCPLIRRYTIRQLVQAYRRLAPAVAYPVFNGLRGHPPLISGRCYGSILTDPGAAGLRGILDRFAADAVEVNVADQGVALDIDTPDDYKQLQAFYARQEIPTADECLAMLHRYQADDRVMRHGQAVAEVGRRITGLLNQAGLNLSEELVVAGGLVHDLAKGNPNHSRRGERLITCMGFPALSGIIASHMDLEFTPEYVLDEAAVVFLADKLVQGDRIVSLSERFKPALTRFADSPEVISSVLQRQRTAEAIRDRIGSMLGISSFEAMVVN</sequence>
<evidence type="ECO:0000259" key="1">
    <source>
        <dbReference type="SMART" id="SM00471"/>
    </source>
</evidence>
<dbReference type="Pfam" id="PF12804">
    <property type="entry name" value="NTP_transf_3"/>
    <property type="match status" value="1"/>
</dbReference>
<feature type="domain" description="HD/PDEase" evidence="1">
    <location>
        <begin position="230"/>
        <end position="338"/>
    </location>
</feature>
<keyword evidence="3" id="KW-1185">Reference proteome</keyword>
<dbReference type="InterPro" id="IPR054703">
    <property type="entry name" value="Mop-rel"/>
</dbReference>
<name>A0A517DQQ7_9FIRM</name>
<dbReference type="InterPro" id="IPR006674">
    <property type="entry name" value="HD_domain"/>
</dbReference>
<dbReference type="Gene3D" id="3.90.550.10">
    <property type="entry name" value="Spore Coat Polysaccharide Biosynthesis Protein SpsA, Chain A"/>
    <property type="match status" value="1"/>
</dbReference>
<dbReference type="Proteomes" id="UP000320776">
    <property type="component" value="Chromosome"/>
</dbReference>
<dbReference type="InterPro" id="IPR003607">
    <property type="entry name" value="HD/PDEase_dom"/>
</dbReference>
<accession>A0A517DQQ7</accession>
<dbReference type="InterPro" id="IPR025877">
    <property type="entry name" value="MobA-like_NTP_Trfase"/>
</dbReference>
<dbReference type="CDD" id="cd04182">
    <property type="entry name" value="GT_2_like_f"/>
    <property type="match status" value="1"/>
</dbReference>
<proteinExistence type="predicted"/>
<dbReference type="AlphaFoldDB" id="A0A517DQQ7"/>
<protein>
    <submittedName>
        <fullName evidence="2">Molybdenum cofactor guanylyltransferase</fullName>
        <ecNumber evidence="2">2.7.7.77</ecNumber>
    </submittedName>
</protein>
<reference evidence="2 3" key="1">
    <citation type="submission" date="2019-02" db="EMBL/GenBank/DDBJ databases">
        <title>Closed genome of Sporomusa termitida DSM 4440.</title>
        <authorList>
            <person name="Poehlein A."/>
            <person name="Daniel R."/>
        </authorList>
    </citation>
    <scope>NUCLEOTIDE SEQUENCE [LARGE SCALE GENOMIC DNA]</scope>
    <source>
        <strain evidence="2 3">DSM 4440</strain>
    </source>
</reference>
<keyword evidence="2" id="KW-0808">Transferase</keyword>
<evidence type="ECO:0000313" key="3">
    <source>
        <dbReference type="Proteomes" id="UP000320776"/>
    </source>
</evidence>
<keyword evidence="2" id="KW-0548">Nucleotidyltransferase</keyword>
<gene>
    <name evidence="2" type="primary">mobA_1</name>
    <name evidence="2" type="ORF">SPTER_09710</name>
</gene>
<dbReference type="EC" id="2.7.7.77" evidence="2"/>
<dbReference type="SUPFAM" id="SSF53448">
    <property type="entry name" value="Nucleotide-diphospho-sugar transferases"/>
    <property type="match status" value="1"/>
</dbReference>
<dbReference type="SUPFAM" id="SSF109604">
    <property type="entry name" value="HD-domain/PDEase-like"/>
    <property type="match status" value="1"/>
</dbReference>
<dbReference type="GO" id="GO:0061603">
    <property type="term" value="F:molybdenum cofactor guanylyltransferase activity"/>
    <property type="evidence" value="ECO:0007669"/>
    <property type="project" value="UniProtKB-EC"/>
</dbReference>
<organism evidence="2 3">
    <name type="scientific">Sporomusa termitida</name>
    <dbReference type="NCBI Taxonomy" id="2377"/>
    <lineage>
        <taxon>Bacteria</taxon>
        <taxon>Bacillati</taxon>
        <taxon>Bacillota</taxon>
        <taxon>Negativicutes</taxon>
        <taxon>Selenomonadales</taxon>
        <taxon>Sporomusaceae</taxon>
        <taxon>Sporomusa</taxon>
    </lineage>
</organism>
<dbReference type="PANTHER" id="PTHR43777">
    <property type="entry name" value="MOLYBDENUM COFACTOR CYTIDYLYLTRANSFERASE"/>
    <property type="match status" value="1"/>
</dbReference>